<feature type="transmembrane region" description="Helical" evidence="7">
    <location>
        <begin position="99"/>
        <end position="117"/>
    </location>
</feature>
<feature type="transmembrane region" description="Helical" evidence="7">
    <location>
        <begin position="301"/>
        <end position="323"/>
    </location>
</feature>
<keyword evidence="6 7" id="KW-0472">Membrane</keyword>
<dbReference type="PRINTS" id="PR01035">
    <property type="entry name" value="TCRTETA"/>
</dbReference>
<evidence type="ECO:0000256" key="7">
    <source>
        <dbReference type="SAM" id="Phobius"/>
    </source>
</evidence>
<accession>A0A242CCF1</accession>
<proteinExistence type="predicted"/>
<evidence type="ECO:0000256" key="6">
    <source>
        <dbReference type="ARBA" id="ARBA00023136"/>
    </source>
</evidence>
<keyword evidence="3" id="KW-1003">Cell membrane</keyword>
<evidence type="ECO:0000256" key="3">
    <source>
        <dbReference type="ARBA" id="ARBA00022475"/>
    </source>
</evidence>
<dbReference type="PROSITE" id="PS50850">
    <property type="entry name" value="MFS"/>
    <property type="match status" value="1"/>
</dbReference>
<dbReference type="Proteomes" id="UP000195139">
    <property type="component" value="Unassembled WGS sequence"/>
</dbReference>
<comment type="caution">
    <text evidence="10">The sequence shown here is derived from an EMBL/GenBank/DDBJ whole genome shotgun (WGS) entry which is preliminary data.</text>
</comment>
<keyword evidence="5 7" id="KW-1133">Transmembrane helix</keyword>
<evidence type="ECO:0000313" key="10">
    <source>
        <dbReference type="EMBL" id="OTO07798.1"/>
    </source>
</evidence>
<feature type="transmembrane region" description="Helical" evidence="7">
    <location>
        <begin position="335"/>
        <end position="360"/>
    </location>
</feature>
<keyword evidence="4 7" id="KW-0812">Transmembrane</keyword>
<protein>
    <recommendedName>
        <fullName evidence="8">Major facilitator superfamily (MFS) profile domain-containing protein</fullName>
    </recommendedName>
</protein>
<evidence type="ECO:0000256" key="2">
    <source>
        <dbReference type="ARBA" id="ARBA00022448"/>
    </source>
</evidence>
<evidence type="ECO:0000256" key="1">
    <source>
        <dbReference type="ARBA" id="ARBA00004651"/>
    </source>
</evidence>
<gene>
    <name evidence="9" type="ORF">A5880_001366</name>
    <name evidence="10" type="ORF">A5880_002068</name>
</gene>
<feature type="transmembrane region" description="Helical" evidence="7">
    <location>
        <begin position="45"/>
        <end position="67"/>
    </location>
</feature>
<comment type="subcellular location">
    <subcellularLocation>
        <location evidence="1">Cell membrane</location>
        <topology evidence="1">Multi-pass membrane protein</topology>
    </subcellularLocation>
</comment>
<feature type="transmembrane region" description="Helical" evidence="7">
    <location>
        <begin position="74"/>
        <end position="93"/>
    </location>
</feature>
<dbReference type="RefSeq" id="WP_179190448.1">
    <property type="nucleotide sequence ID" value="NZ_NGLE02000001.1"/>
</dbReference>
<feature type="transmembrane region" description="Helical" evidence="7">
    <location>
        <begin position="207"/>
        <end position="227"/>
    </location>
</feature>
<dbReference type="SUPFAM" id="SSF103473">
    <property type="entry name" value="MFS general substrate transporter"/>
    <property type="match status" value="1"/>
</dbReference>
<reference evidence="9 11" key="2">
    <citation type="submission" date="2018-07" db="EMBL/GenBank/DDBJ databases">
        <title>The Genome Sequence of Enterococcus sp. DIV0659b.</title>
        <authorList>
            <consortium name="The Broad Institute Genomics Platform"/>
            <consortium name="The Broad Institute Genomic Center for Infectious Diseases"/>
            <person name="Earl A."/>
            <person name="Manson A."/>
            <person name="Schwartman J."/>
            <person name="Gilmore M."/>
            <person name="Abouelleil A."/>
            <person name="Cao P."/>
            <person name="Chapman S."/>
            <person name="Cusick C."/>
            <person name="Shea T."/>
            <person name="Young S."/>
            <person name="Neafsey D."/>
            <person name="Nusbaum C."/>
            <person name="Birren B."/>
        </authorList>
    </citation>
    <scope>NUCLEOTIDE SEQUENCE [LARGE SCALE GENOMIC DNA]</scope>
    <source>
        <strain evidence="9 11">4G2_DIV0659</strain>
    </source>
</reference>
<dbReference type="InterPro" id="IPR036259">
    <property type="entry name" value="MFS_trans_sf"/>
</dbReference>
<dbReference type="EMBL" id="NGLE01000003">
    <property type="protein sequence ID" value="OTO07798.1"/>
    <property type="molecule type" value="Genomic_DNA"/>
</dbReference>
<dbReference type="InterPro" id="IPR011701">
    <property type="entry name" value="MFS"/>
</dbReference>
<dbReference type="AlphaFoldDB" id="A0A242CCF1"/>
<evidence type="ECO:0000313" key="9">
    <source>
        <dbReference type="EMBL" id="MEI5993819.1"/>
    </source>
</evidence>
<feature type="transmembrane region" description="Helical" evidence="7">
    <location>
        <begin position="163"/>
        <end position="186"/>
    </location>
</feature>
<dbReference type="InterPro" id="IPR020846">
    <property type="entry name" value="MFS_dom"/>
</dbReference>
<evidence type="ECO:0000313" key="11">
    <source>
        <dbReference type="Proteomes" id="UP000195139"/>
    </source>
</evidence>
<dbReference type="InterPro" id="IPR001958">
    <property type="entry name" value="Tet-R_TetA/multi-R_MdtG-like"/>
</dbReference>
<dbReference type="GO" id="GO:0022857">
    <property type="term" value="F:transmembrane transporter activity"/>
    <property type="evidence" value="ECO:0007669"/>
    <property type="project" value="InterPro"/>
</dbReference>
<dbReference type="EMBL" id="NGLE02000001">
    <property type="protein sequence ID" value="MEI5993819.1"/>
    <property type="molecule type" value="Genomic_DNA"/>
</dbReference>
<dbReference type="PANTHER" id="PTHR43414:SF1">
    <property type="entry name" value="PEPTIDE PERMEASE"/>
    <property type="match status" value="1"/>
</dbReference>
<feature type="transmembrane region" description="Helical" evidence="7">
    <location>
        <begin position="276"/>
        <end position="295"/>
    </location>
</feature>
<dbReference type="GO" id="GO:0005886">
    <property type="term" value="C:plasma membrane"/>
    <property type="evidence" value="ECO:0007669"/>
    <property type="project" value="UniProtKB-SubCell"/>
</dbReference>
<keyword evidence="11" id="KW-1185">Reference proteome</keyword>
<feature type="domain" description="Major facilitator superfamily (MFS) profile" evidence="8">
    <location>
        <begin position="1"/>
        <end position="393"/>
    </location>
</feature>
<feature type="transmembrane region" description="Helical" evidence="7">
    <location>
        <begin position="12"/>
        <end position="33"/>
    </location>
</feature>
<feature type="transmembrane region" description="Helical" evidence="7">
    <location>
        <begin position="247"/>
        <end position="264"/>
    </location>
</feature>
<evidence type="ECO:0000259" key="8">
    <source>
        <dbReference type="PROSITE" id="PS50850"/>
    </source>
</evidence>
<sequence>MIKKLNANIRVLLLGTLFTRTAWFMSIPFLAIYLSNERHFSPLQIGYILGISPLINVLCSPLGGYLTDKINKRIILTYTPILWGFVFICFFFAESFITFLLLNGANGLCYVIFEPSSKRAISFFSPPEQRIISYNFRYAALNIGALVGPLLSLLFAAKDSLYPYLLLGCFYIIYGFANGLVLNFSSIETVVSIKTSPKTQRIAHKKVLPFVLVLAGVSFSYFGYSQFNSIVPQFFSNSQLFESGVTLYHFLLTMNAGTILLLQFPVVRFTKGISSYVLLTVSNGLFGVSLFLLPFAADYPFIIFLVVLSYSLGELLLGARFDYLIDSLAPNSSKGLYFGLAELTKLGSSLGPVLGSYLFSFFSINGYFQLFLTLGLITLGGIPFIQLSSRYSK</sequence>
<keyword evidence="2" id="KW-0813">Transport</keyword>
<name>A0A242CCF1_9ENTE</name>
<feature type="transmembrane region" description="Helical" evidence="7">
    <location>
        <begin position="366"/>
        <end position="385"/>
    </location>
</feature>
<dbReference type="Pfam" id="PF07690">
    <property type="entry name" value="MFS_1"/>
    <property type="match status" value="1"/>
</dbReference>
<evidence type="ECO:0000256" key="4">
    <source>
        <dbReference type="ARBA" id="ARBA00022692"/>
    </source>
</evidence>
<evidence type="ECO:0000256" key="5">
    <source>
        <dbReference type="ARBA" id="ARBA00022989"/>
    </source>
</evidence>
<dbReference type="Gene3D" id="1.20.1250.20">
    <property type="entry name" value="MFS general substrate transporter like domains"/>
    <property type="match status" value="1"/>
</dbReference>
<reference evidence="10" key="1">
    <citation type="submission" date="2017-05" db="EMBL/GenBank/DDBJ databases">
        <title>The Genome Sequence of Enterococcus sp. 4G2_DIV0659.</title>
        <authorList>
            <consortium name="The Broad Institute Genomics Platform"/>
            <consortium name="The Broad Institute Genomic Center for Infectious Diseases"/>
            <person name="Earl A."/>
            <person name="Manson A."/>
            <person name="Schwartman J."/>
            <person name="Gilmore M."/>
            <person name="Abouelleil A."/>
            <person name="Cao P."/>
            <person name="Chapman S."/>
            <person name="Cusick C."/>
            <person name="Shea T."/>
            <person name="Young S."/>
            <person name="Neafsey D."/>
            <person name="Nusbaum C."/>
            <person name="Birren B."/>
        </authorList>
    </citation>
    <scope>NUCLEOTIDE SEQUENCE [LARGE SCALE GENOMIC DNA]</scope>
    <source>
        <strain evidence="10">4G2_DIV0659</strain>
    </source>
</reference>
<organism evidence="10">
    <name type="scientific">Candidatus Enterococcus mansonii</name>
    <dbReference type="NCBI Taxonomy" id="1834181"/>
    <lineage>
        <taxon>Bacteria</taxon>
        <taxon>Bacillati</taxon>
        <taxon>Bacillota</taxon>
        <taxon>Bacilli</taxon>
        <taxon>Lactobacillales</taxon>
        <taxon>Enterococcaceae</taxon>
        <taxon>Enterococcus</taxon>
    </lineage>
</organism>
<dbReference type="PANTHER" id="PTHR43414">
    <property type="entry name" value="MULTIDRUG RESISTANCE PROTEIN MDTG"/>
    <property type="match status" value="1"/>
</dbReference>
<feature type="transmembrane region" description="Helical" evidence="7">
    <location>
        <begin position="138"/>
        <end position="157"/>
    </location>
</feature>
<dbReference type="STRING" id="1834181.A5880_002068"/>